<evidence type="ECO:0000256" key="1">
    <source>
        <dbReference type="ARBA" id="ARBA00005564"/>
    </source>
</evidence>
<reference evidence="4 5" key="1">
    <citation type="submission" date="2019-06" db="EMBL/GenBank/DDBJ databases">
        <title>A complete genome sequence for Luteibacter pinisoli MAH-14.</title>
        <authorList>
            <person name="Baltrus D.A."/>
        </authorList>
    </citation>
    <scope>NUCLEOTIDE SEQUENCE [LARGE SCALE GENOMIC DNA]</scope>
    <source>
        <strain evidence="4 5">MAH-14</strain>
    </source>
</reference>
<dbReference type="InterPro" id="IPR050282">
    <property type="entry name" value="Cycloisomerase_2"/>
</dbReference>
<name>A0A4Y5Z4X4_9GAMM</name>
<dbReference type="Pfam" id="PF10282">
    <property type="entry name" value="Lactonase"/>
    <property type="match status" value="2"/>
</dbReference>
<dbReference type="KEGG" id="lpy:FIV34_09800"/>
<dbReference type="InterPro" id="IPR015943">
    <property type="entry name" value="WD40/YVTN_repeat-like_dom_sf"/>
</dbReference>
<dbReference type="InterPro" id="IPR011048">
    <property type="entry name" value="Haem_d1_sf"/>
</dbReference>
<dbReference type="PANTHER" id="PTHR30344:SF1">
    <property type="entry name" value="6-PHOSPHOGLUCONOLACTONASE"/>
    <property type="match status" value="1"/>
</dbReference>
<accession>A0A4Y5Z4X4</accession>
<dbReference type="RefSeq" id="WP_139982115.1">
    <property type="nucleotide sequence ID" value="NZ_CP041046.1"/>
</dbReference>
<proteinExistence type="inferred from homology"/>
<organism evidence="4 5">
    <name type="scientific">Luteibacter pinisoli</name>
    <dbReference type="NCBI Taxonomy" id="2589080"/>
    <lineage>
        <taxon>Bacteria</taxon>
        <taxon>Pseudomonadati</taxon>
        <taxon>Pseudomonadota</taxon>
        <taxon>Gammaproteobacteria</taxon>
        <taxon>Lysobacterales</taxon>
        <taxon>Rhodanobacteraceae</taxon>
        <taxon>Luteibacter</taxon>
    </lineage>
</organism>
<dbReference type="PANTHER" id="PTHR30344">
    <property type="entry name" value="6-PHOSPHOGLUCONOLACTONASE-RELATED"/>
    <property type="match status" value="1"/>
</dbReference>
<dbReference type="AlphaFoldDB" id="A0A4Y5Z4X4"/>
<gene>
    <name evidence="4" type="ORF">FIV34_09800</name>
</gene>
<evidence type="ECO:0000313" key="5">
    <source>
        <dbReference type="Proteomes" id="UP000316093"/>
    </source>
</evidence>
<feature type="chain" id="PRO_5021438129" evidence="3">
    <location>
        <begin position="23"/>
        <end position="389"/>
    </location>
</feature>
<keyword evidence="2" id="KW-0119">Carbohydrate metabolism</keyword>
<sequence length="389" mass="39465">MKLIHTLAASIAGVLAVGTAHAAEPSFSLPRFDSPYVYVLSNDIAANSVAVLKRNFFGGLEKKAVVSTGGKGVGVGTTAPPPDPLGSQNALLRSADGRWLYATNAGSNQVSVFAIEGGRLNLVDVQPSGGSYPVSVAERGNRVYVLNSAGTSTVTVFQLTPGGQLVALPQETRLIGTDAPLVGNQPNVGMTPAQVQVSPDGRWLAVSVKNAGAKGWFELFALDRAGVPATDPVISPSNDPQPFGFDFDDRGYLVTSQAAGSAASSYSVGRDGTLSAVSADVANGQAAACWLTVSGRFAFTANAGKGDISAYRIGRNGSLTLLGSGVAGKLEAGAAPTDIKASADGAFIYVGNSLGGNVDTFLVLPDGHLLQVGNTPVFAGAAGMQGLAL</sequence>
<dbReference type="GO" id="GO:0006006">
    <property type="term" value="P:glucose metabolic process"/>
    <property type="evidence" value="ECO:0007669"/>
    <property type="project" value="UniProtKB-KW"/>
</dbReference>
<dbReference type="EMBL" id="CP041046">
    <property type="protein sequence ID" value="QDE39473.1"/>
    <property type="molecule type" value="Genomic_DNA"/>
</dbReference>
<dbReference type="OrthoDB" id="145213at2"/>
<keyword evidence="5" id="KW-1185">Reference proteome</keyword>
<dbReference type="GO" id="GO:0017057">
    <property type="term" value="F:6-phosphogluconolactonase activity"/>
    <property type="evidence" value="ECO:0007669"/>
    <property type="project" value="TreeGrafter"/>
</dbReference>
<feature type="signal peptide" evidence="3">
    <location>
        <begin position="1"/>
        <end position="22"/>
    </location>
</feature>
<keyword evidence="3" id="KW-0732">Signal</keyword>
<evidence type="ECO:0000313" key="4">
    <source>
        <dbReference type="EMBL" id="QDE39473.1"/>
    </source>
</evidence>
<dbReference type="Gene3D" id="2.130.10.10">
    <property type="entry name" value="YVTN repeat-like/Quinoprotein amine dehydrogenase"/>
    <property type="match status" value="2"/>
</dbReference>
<dbReference type="InterPro" id="IPR019405">
    <property type="entry name" value="Lactonase_7-beta_prop"/>
</dbReference>
<evidence type="ECO:0000256" key="2">
    <source>
        <dbReference type="ARBA" id="ARBA00022526"/>
    </source>
</evidence>
<evidence type="ECO:0000256" key="3">
    <source>
        <dbReference type="SAM" id="SignalP"/>
    </source>
</evidence>
<protein>
    <submittedName>
        <fullName evidence="4">Lactonase family protein</fullName>
    </submittedName>
</protein>
<comment type="similarity">
    <text evidence="1">Belongs to the cycloisomerase 2 family.</text>
</comment>
<dbReference type="Proteomes" id="UP000316093">
    <property type="component" value="Chromosome"/>
</dbReference>
<dbReference type="SUPFAM" id="SSF51004">
    <property type="entry name" value="C-terminal (heme d1) domain of cytochrome cd1-nitrite reductase"/>
    <property type="match status" value="1"/>
</dbReference>
<keyword evidence="2" id="KW-0313">Glucose metabolism</keyword>